<feature type="region of interest" description="Disordered" evidence="2">
    <location>
        <begin position="608"/>
        <end position="650"/>
    </location>
</feature>
<evidence type="ECO:0000313" key="4">
    <source>
        <dbReference type="EMBL" id="KAH9829201.1"/>
    </source>
</evidence>
<reference evidence="4 5" key="1">
    <citation type="journal article" date="2018" name="IMA Fungus">
        <title>IMA Genome-F 10: Nine draft genome sequences of Claviceps purpurea s.lat., including C. arundinis, C. humidiphila, and C. cf. spartinae, pseudomolecules for the pitch canker pathogen Fusarium circinatum, draft genome of Davidsoniella eucalypti, Grosmannia galeiformis, Quambalaria eucalypti, and Teratosphaeria destructans.</title>
        <authorList>
            <person name="Wingfield B.D."/>
            <person name="Liu M."/>
            <person name="Nguyen H.D."/>
            <person name="Lane F.A."/>
            <person name="Morgan S.W."/>
            <person name="De Vos L."/>
            <person name="Wilken P.M."/>
            <person name="Duong T.A."/>
            <person name="Aylward J."/>
            <person name="Coetzee M.P."/>
            <person name="Dadej K."/>
            <person name="De Beer Z.W."/>
            <person name="Findlay W."/>
            <person name="Havenga M."/>
            <person name="Kolarik M."/>
            <person name="Menzies J.G."/>
            <person name="Naidoo K."/>
            <person name="Pochopski O."/>
            <person name="Shoukouhi P."/>
            <person name="Santana Q.C."/>
            <person name="Seifert K.A."/>
            <person name="Soal N."/>
            <person name="Steenkamp E.T."/>
            <person name="Tatham C.T."/>
            <person name="van der Nest M.A."/>
            <person name="Wingfield M.J."/>
        </authorList>
    </citation>
    <scope>NUCLEOTIDE SEQUENCE [LARGE SCALE GENOMIC DNA]</scope>
    <source>
        <strain evidence="4">CMW44962</strain>
    </source>
</reference>
<comment type="caution">
    <text evidence="4">The sequence shown here is derived from an EMBL/GenBank/DDBJ whole genome shotgun (WGS) entry which is preliminary data.</text>
</comment>
<keyword evidence="5" id="KW-1185">Reference proteome</keyword>
<dbReference type="AlphaFoldDB" id="A0A9W7STV5"/>
<feature type="non-terminal residue" evidence="4">
    <location>
        <position position="1"/>
    </location>
</feature>
<gene>
    <name evidence="4" type="ORF">Tdes44962_MAKER09152</name>
</gene>
<proteinExistence type="predicted"/>
<dbReference type="PANTHER" id="PTHR46910">
    <property type="entry name" value="TRANSCRIPTION FACTOR PDR1"/>
    <property type="match status" value="1"/>
</dbReference>
<dbReference type="GO" id="GO:0006351">
    <property type="term" value="P:DNA-templated transcription"/>
    <property type="evidence" value="ECO:0007669"/>
    <property type="project" value="InterPro"/>
</dbReference>
<name>A0A9W7STV5_9PEZI</name>
<evidence type="ECO:0000313" key="5">
    <source>
        <dbReference type="Proteomes" id="UP001138500"/>
    </source>
</evidence>
<dbReference type="EMBL" id="RIBY02001401">
    <property type="protein sequence ID" value="KAH9829201.1"/>
    <property type="molecule type" value="Genomic_DNA"/>
</dbReference>
<dbReference type="OrthoDB" id="2123952at2759"/>
<dbReference type="InterPro" id="IPR050987">
    <property type="entry name" value="AtrR-like"/>
</dbReference>
<feature type="compositionally biased region" description="Polar residues" evidence="2">
    <location>
        <begin position="126"/>
        <end position="153"/>
    </location>
</feature>
<feature type="region of interest" description="Disordered" evidence="2">
    <location>
        <begin position="120"/>
        <end position="171"/>
    </location>
</feature>
<feature type="compositionally biased region" description="Polar residues" evidence="2">
    <location>
        <begin position="626"/>
        <end position="638"/>
    </location>
</feature>
<feature type="region of interest" description="Disordered" evidence="2">
    <location>
        <begin position="24"/>
        <end position="51"/>
    </location>
</feature>
<dbReference type="GO" id="GO:0003700">
    <property type="term" value="F:DNA-binding transcription factor activity"/>
    <property type="evidence" value="ECO:0007669"/>
    <property type="project" value="InterPro"/>
</dbReference>
<dbReference type="CDD" id="cd12148">
    <property type="entry name" value="fungal_TF_MHR"/>
    <property type="match status" value="1"/>
</dbReference>
<reference evidence="4 5" key="2">
    <citation type="journal article" date="2021" name="Curr. Genet.">
        <title>Genetic response to nitrogen starvation in the aggressive Eucalyptus foliar pathogen Teratosphaeria destructans.</title>
        <authorList>
            <person name="Havenga M."/>
            <person name="Wingfield B.D."/>
            <person name="Wingfield M.J."/>
            <person name="Dreyer L.L."/>
            <person name="Roets F."/>
            <person name="Aylward J."/>
        </authorList>
    </citation>
    <scope>NUCLEOTIDE SEQUENCE [LARGE SCALE GENOMIC DNA]</scope>
    <source>
        <strain evidence="4">CMW44962</strain>
    </source>
</reference>
<accession>A0A9W7STV5</accession>
<organism evidence="4 5">
    <name type="scientific">Teratosphaeria destructans</name>
    <dbReference type="NCBI Taxonomy" id="418781"/>
    <lineage>
        <taxon>Eukaryota</taxon>
        <taxon>Fungi</taxon>
        <taxon>Dikarya</taxon>
        <taxon>Ascomycota</taxon>
        <taxon>Pezizomycotina</taxon>
        <taxon>Dothideomycetes</taxon>
        <taxon>Dothideomycetidae</taxon>
        <taxon>Mycosphaerellales</taxon>
        <taxon>Teratosphaeriaceae</taxon>
        <taxon>Teratosphaeria</taxon>
    </lineage>
</organism>
<evidence type="ECO:0000256" key="1">
    <source>
        <dbReference type="ARBA" id="ARBA00023242"/>
    </source>
</evidence>
<sequence>RPPYLPTTTTTTTTTTYCRSQQSIHQFTLHHSPPPNQPTHQHTSPSPRRLLPSSITASITYPATSHMTPLGHRFDGHRSAQKAAEDLAGIIRCRPSTESANTHCQNCFDFGVDCTYNRPSRRHRNSSLAQTASHNGTHPQHGLTETSPRSAGSKTHECGRGSVSASFNTTTQAGQPDFTGAYVSVREGAQEDILSVAWRSFAYASLSCIDYHMQIYMDVVYPLYPLFHGPTTLERLKKKDHLQDRAFFASIMAACSIAAARARDGAIGDSYHPGHTCPERSSEIFFSAAQDAIPKDLSLAQGYGYLRATILLGLTCIQYGQIKSMHHHLGIYHALSAMQHFHNELHWPRGISVVEKEERRRLFWAAYTLDIYSSVVFDSLMRSQETHSNVRYPSEVNDEDITAGVGSPTNSQNWLRGWNFATDLYRVLEHSIKRRRRQHQIRDDRISITRILIADGVPEHHIMQNVLELYRKLPGQFKDGTISFTGDKSKDLSGFQAAQIQATLQLVRMTLFSTGNTHGVDAKCDYLRAISTPLVYHLGSIGQILASVLEQILSDDSYSRVRRLLVSMADLLEGLETGLQPTAGASQDLRKQIDKIDQYMSAQRLRMLSAPQSAQPQDPPPPVQQHSRPASSSTTNAADTGVPNGWYSKHELPQHIPSEMMVMNELPAHASLREFQFPPELISETSWPWPFELGVPPEGHMPLLAGYEQ</sequence>
<feature type="domain" description="Xylanolytic transcriptional activator regulatory" evidence="3">
    <location>
        <begin position="213"/>
        <end position="429"/>
    </location>
</feature>
<evidence type="ECO:0000256" key="2">
    <source>
        <dbReference type="SAM" id="MobiDB-lite"/>
    </source>
</evidence>
<dbReference type="Proteomes" id="UP001138500">
    <property type="component" value="Unassembled WGS sequence"/>
</dbReference>
<dbReference type="GO" id="GO:0003677">
    <property type="term" value="F:DNA binding"/>
    <property type="evidence" value="ECO:0007669"/>
    <property type="project" value="InterPro"/>
</dbReference>
<dbReference type="GO" id="GO:0008270">
    <property type="term" value="F:zinc ion binding"/>
    <property type="evidence" value="ECO:0007669"/>
    <property type="project" value="InterPro"/>
</dbReference>
<evidence type="ECO:0000259" key="3">
    <source>
        <dbReference type="Pfam" id="PF04082"/>
    </source>
</evidence>
<dbReference type="InterPro" id="IPR007219">
    <property type="entry name" value="XnlR_reg_dom"/>
</dbReference>
<dbReference type="PANTHER" id="PTHR46910:SF18">
    <property type="entry name" value="ZN(II)2CYS6 TRANSCRIPTION FACTOR (EUROFUNG)"/>
    <property type="match status" value="1"/>
</dbReference>
<protein>
    <recommendedName>
        <fullName evidence="3">Xylanolytic transcriptional activator regulatory domain-containing protein</fullName>
    </recommendedName>
</protein>
<dbReference type="Pfam" id="PF04082">
    <property type="entry name" value="Fungal_trans"/>
    <property type="match status" value="1"/>
</dbReference>
<keyword evidence="1" id="KW-0539">Nucleus</keyword>